<dbReference type="PANTHER" id="PTHR42698:SF1">
    <property type="entry name" value="GTPASE ERA, MITOCHONDRIAL"/>
    <property type="match status" value="1"/>
</dbReference>
<dbReference type="AlphaFoldDB" id="A0A382ZUL2"/>
<comment type="similarity">
    <text evidence="1">Belongs to the TRAFAC class TrmE-Era-EngA-EngB-Septin-like GTPase superfamily. Era GTPase family.</text>
</comment>
<dbReference type="InterPro" id="IPR027417">
    <property type="entry name" value="P-loop_NTPase"/>
</dbReference>
<dbReference type="InterPro" id="IPR009019">
    <property type="entry name" value="KH_sf_prok-type"/>
</dbReference>
<dbReference type="EMBL" id="UINC01186660">
    <property type="protein sequence ID" value="SVD98979.1"/>
    <property type="molecule type" value="Genomic_DNA"/>
</dbReference>
<keyword evidence="2" id="KW-0547">Nucleotide-binding</keyword>
<evidence type="ECO:0000256" key="1">
    <source>
        <dbReference type="ARBA" id="ARBA00007921"/>
    </source>
</evidence>
<feature type="non-terminal residue" evidence="5">
    <location>
        <position position="243"/>
    </location>
</feature>
<dbReference type="Gene3D" id="3.30.300.20">
    <property type="match status" value="1"/>
</dbReference>
<accession>A0A382ZUL2</accession>
<name>A0A382ZUL2_9ZZZZ</name>
<gene>
    <name evidence="5" type="ORF">METZ01_LOCUS451833</name>
</gene>
<evidence type="ECO:0000256" key="3">
    <source>
        <dbReference type="ARBA" id="ARBA00023134"/>
    </source>
</evidence>
<dbReference type="InterPro" id="IPR005662">
    <property type="entry name" value="GTPase_Era-like"/>
</dbReference>
<dbReference type="NCBIfam" id="NF000908">
    <property type="entry name" value="PRK00089.1"/>
    <property type="match status" value="1"/>
</dbReference>
<feature type="domain" description="G" evidence="4">
    <location>
        <begin position="8"/>
        <end position="122"/>
    </location>
</feature>
<dbReference type="SUPFAM" id="SSF52540">
    <property type="entry name" value="P-loop containing nucleoside triphosphate hydrolases"/>
    <property type="match status" value="1"/>
</dbReference>
<dbReference type="HAMAP" id="MF_00367">
    <property type="entry name" value="GTPase_Era"/>
    <property type="match status" value="1"/>
</dbReference>
<dbReference type="NCBIfam" id="TIGR00231">
    <property type="entry name" value="small_GTP"/>
    <property type="match status" value="1"/>
</dbReference>
<evidence type="ECO:0000313" key="5">
    <source>
        <dbReference type="EMBL" id="SVD98979.1"/>
    </source>
</evidence>
<dbReference type="InterPro" id="IPR015946">
    <property type="entry name" value="KH_dom-like_a/b"/>
</dbReference>
<reference evidence="5" key="1">
    <citation type="submission" date="2018-05" db="EMBL/GenBank/DDBJ databases">
        <authorList>
            <person name="Lanie J.A."/>
            <person name="Ng W.-L."/>
            <person name="Kazmierczak K.M."/>
            <person name="Andrzejewski T.M."/>
            <person name="Davidsen T.M."/>
            <person name="Wayne K.J."/>
            <person name="Tettelin H."/>
            <person name="Glass J.I."/>
            <person name="Rusch D."/>
            <person name="Podicherti R."/>
            <person name="Tsui H.-C.T."/>
            <person name="Winkler M.E."/>
        </authorList>
    </citation>
    <scope>NUCLEOTIDE SEQUENCE</scope>
</reference>
<dbReference type="CDD" id="cd04163">
    <property type="entry name" value="Era"/>
    <property type="match status" value="1"/>
</dbReference>
<dbReference type="GO" id="GO:0005525">
    <property type="term" value="F:GTP binding"/>
    <property type="evidence" value="ECO:0007669"/>
    <property type="project" value="UniProtKB-KW"/>
</dbReference>
<dbReference type="PANTHER" id="PTHR42698">
    <property type="entry name" value="GTPASE ERA"/>
    <property type="match status" value="1"/>
</dbReference>
<sequence>MAPRCMLVTLLGAPNVGKSTLLNRMVGAKVSIVTPKVQTTRSRIAGIGLFGETQLVFFDTPGIFIPKKRMQRAMVEAAWSCTHQSDKVVLIIDSCAGLTSDTCRVIGKLRRGHFSVTAVLNKIDLIQRSKLLQLISHLDDEQLFEDIFMISALNGDGVKDLLEKLKTEAPLGPWLYPEDQVSDIPLRMLASEMTREKLFLQLQNELPYSSNVLTEQWRERKDGSVRLDQVIYVERQSQKVIVV</sequence>
<dbReference type="SUPFAM" id="SSF54814">
    <property type="entry name" value="Prokaryotic type KH domain (KH-domain type II)"/>
    <property type="match status" value="1"/>
</dbReference>
<dbReference type="InterPro" id="IPR030388">
    <property type="entry name" value="G_ERA_dom"/>
</dbReference>
<dbReference type="GO" id="GO:0005829">
    <property type="term" value="C:cytosol"/>
    <property type="evidence" value="ECO:0007669"/>
    <property type="project" value="TreeGrafter"/>
</dbReference>
<proteinExistence type="inferred from homology"/>
<dbReference type="GO" id="GO:0000028">
    <property type="term" value="P:ribosomal small subunit assembly"/>
    <property type="evidence" value="ECO:0007669"/>
    <property type="project" value="TreeGrafter"/>
</dbReference>
<evidence type="ECO:0000256" key="2">
    <source>
        <dbReference type="ARBA" id="ARBA00022741"/>
    </source>
</evidence>
<dbReference type="InterPro" id="IPR005225">
    <property type="entry name" value="Small_GTP-bd"/>
</dbReference>
<dbReference type="InterPro" id="IPR006073">
    <property type="entry name" value="GTP-bd"/>
</dbReference>
<dbReference type="GO" id="GO:0043024">
    <property type="term" value="F:ribosomal small subunit binding"/>
    <property type="evidence" value="ECO:0007669"/>
    <property type="project" value="TreeGrafter"/>
</dbReference>
<protein>
    <recommendedName>
        <fullName evidence="4">G domain-containing protein</fullName>
    </recommendedName>
</protein>
<keyword evidence="3" id="KW-0342">GTP-binding</keyword>
<evidence type="ECO:0000259" key="4">
    <source>
        <dbReference type="Pfam" id="PF01926"/>
    </source>
</evidence>
<organism evidence="5">
    <name type="scientific">marine metagenome</name>
    <dbReference type="NCBI Taxonomy" id="408172"/>
    <lineage>
        <taxon>unclassified sequences</taxon>
        <taxon>metagenomes</taxon>
        <taxon>ecological metagenomes</taxon>
    </lineage>
</organism>
<dbReference type="GO" id="GO:0019843">
    <property type="term" value="F:rRNA binding"/>
    <property type="evidence" value="ECO:0007669"/>
    <property type="project" value="TreeGrafter"/>
</dbReference>
<dbReference type="Gene3D" id="3.40.50.300">
    <property type="entry name" value="P-loop containing nucleotide triphosphate hydrolases"/>
    <property type="match status" value="1"/>
</dbReference>
<dbReference type="NCBIfam" id="TIGR00436">
    <property type="entry name" value="era"/>
    <property type="match status" value="1"/>
</dbReference>
<dbReference type="CDD" id="cd22534">
    <property type="entry name" value="KH-II_Era"/>
    <property type="match status" value="1"/>
</dbReference>
<dbReference type="Pfam" id="PF01926">
    <property type="entry name" value="MMR_HSR1"/>
    <property type="match status" value="1"/>
</dbReference>